<proteinExistence type="predicted"/>
<gene>
    <name evidence="1" type="ORF">KIS1582_4226</name>
</gene>
<evidence type="ECO:0000313" key="2">
    <source>
        <dbReference type="Proteomes" id="UP000465778"/>
    </source>
</evidence>
<comment type="caution">
    <text evidence="1">The sequence shown here is derived from an EMBL/GenBank/DDBJ whole genome shotgun (WGS) entry which is preliminary data.</text>
</comment>
<evidence type="ECO:0000313" key="1">
    <source>
        <dbReference type="EMBL" id="KAF0822027.1"/>
    </source>
</evidence>
<name>A0A800MTB2_CYTFI</name>
<dbReference type="Proteomes" id="UP000465778">
    <property type="component" value="Unassembled WGS sequence"/>
</dbReference>
<sequence length="44" mass="5147">MSILFLLFFEILENTRDNCCLWGFNYIPPADKKKPKSLKIQASI</sequence>
<dbReference type="EMBL" id="VDEM01000072">
    <property type="protein sequence ID" value="KAF0822027.1"/>
    <property type="molecule type" value="Genomic_DNA"/>
</dbReference>
<protein>
    <submittedName>
        <fullName evidence="1">Uncharacterized protein</fullName>
    </submittedName>
</protein>
<organism evidence="1 2">
    <name type="scientific">Cytobacillus firmus</name>
    <name type="common">Bacillus firmus</name>
    <dbReference type="NCBI Taxonomy" id="1399"/>
    <lineage>
        <taxon>Bacteria</taxon>
        <taxon>Bacillati</taxon>
        <taxon>Bacillota</taxon>
        <taxon>Bacilli</taxon>
        <taxon>Bacillales</taxon>
        <taxon>Bacillaceae</taxon>
        <taxon>Cytobacillus</taxon>
    </lineage>
</organism>
<accession>A0A800MTB2</accession>
<reference evidence="1 2" key="1">
    <citation type="journal article" date="2020" name="G3 (Bethesda)">
        <title>Whole Genome Sequencing and Comparative Genomics of Two Nematicidal Bacillus Strains Reveals a Wide Range of Possible Virulence Factors.</title>
        <authorList>
            <person name="Susic N."/>
            <person name="Janezic S."/>
            <person name="Rupnik M."/>
            <person name="Geric Stare B."/>
        </authorList>
    </citation>
    <scope>NUCLEOTIDE SEQUENCE [LARGE SCALE GENOMIC DNA]</scope>
    <source>
        <strain evidence="1 2">I-1582</strain>
    </source>
</reference>
<dbReference type="AlphaFoldDB" id="A0A800MTB2"/>